<comment type="subcellular location">
    <subcellularLocation>
        <location evidence="1">Membrane</location>
        <topology evidence="1">Multi-pass membrane protein</topology>
    </subcellularLocation>
</comment>
<keyword evidence="3 5" id="KW-1133">Transmembrane helix</keyword>
<reference evidence="7 8" key="1">
    <citation type="submission" date="2019-02" db="EMBL/GenBank/DDBJ databases">
        <title>Genome sequencing of the rare red list fungi Phellinidium pouzarii.</title>
        <authorList>
            <person name="Buettner E."/>
            <person name="Kellner H."/>
        </authorList>
    </citation>
    <scope>NUCLEOTIDE SEQUENCE [LARGE SCALE GENOMIC DNA]</scope>
    <source>
        <strain evidence="7 8">DSM 108285</strain>
    </source>
</reference>
<dbReference type="AlphaFoldDB" id="A0A4S4KS73"/>
<dbReference type="EMBL" id="SGPK01000585">
    <property type="protein sequence ID" value="THH01495.1"/>
    <property type="molecule type" value="Genomic_DNA"/>
</dbReference>
<evidence type="ECO:0000256" key="1">
    <source>
        <dbReference type="ARBA" id="ARBA00004141"/>
    </source>
</evidence>
<feature type="transmembrane region" description="Helical" evidence="5">
    <location>
        <begin position="35"/>
        <end position="57"/>
    </location>
</feature>
<evidence type="ECO:0000313" key="7">
    <source>
        <dbReference type="EMBL" id="THH01495.1"/>
    </source>
</evidence>
<dbReference type="PANTHER" id="PTHR46346">
    <property type="entry name" value="PHOSPHATIDYLINOSITOL N-ACETYLGLUCOSAMINYLTRANSFERASE SUBUNIT P"/>
    <property type="match status" value="1"/>
</dbReference>
<feature type="domain" description="PIG-P" evidence="6">
    <location>
        <begin position="34"/>
        <end position="218"/>
    </location>
</feature>
<comment type="caution">
    <text evidence="7">The sequence shown here is derived from an EMBL/GenBank/DDBJ whole genome shotgun (WGS) entry which is preliminary data.</text>
</comment>
<evidence type="ECO:0000259" key="6">
    <source>
        <dbReference type="Pfam" id="PF08510"/>
    </source>
</evidence>
<dbReference type="OrthoDB" id="690928at2759"/>
<dbReference type="InterPro" id="IPR013717">
    <property type="entry name" value="PIG-P"/>
</dbReference>
<accession>A0A4S4KS73</accession>
<keyword evidence="2 5" id="KW-0812">Transmembrane</keyword>
<dbReference type="GO" id="GO:0006506">
    <property type="term" value="P:GPI anchor biosynthetic process"/>
    <property type="evidence" value="ECO:0007669"/>
    <property type="project" value="TreeGrafter"/>
</dbReference>
<evidence type="ECO:0000313" key="8">
    <source>
        <dbReference type="Proteomes" id="UP000308199"/>
    </source>
</evidence>
<evidence type="ECO:0000256" key="5">
    <source>
        <dbReference type="SAM" id="Phobius"/>
    </source>
</evidence>
<organism evidence="7 8">
    <name type="scientific">Phellinidium pouzarii</name>
    <dbReference type="NCBI Taxonomy" id="167371"/>
    <lineage>
        <taxon>Eukaryota</taxon>
        <taxon>Fungi</taxon>
        <taxon>Dikarya</taxon>
        <taxon>Basidiomycota</taxon>
        <taxon>Agaricomycotina</taxon>
        <taxon>Agaricomycetes</taxon>
        <taxon>Hymenochaetales</taxon>
        <taxon>Hymenochaetaceae</taxon>
        <taxon>Phellinidium</taxon>
    </lineage>
</organism>
<dbReference type="Pfam" id="PF08510">
    <property type="entry name" value="PIG-P"/>
    <property type="match status" value="1"/>
</dbReference>
<name>A0A4S4KS73_9AGAM</name>
<keyword evidence="4 5" id="KW-0472">Membrane</keyword>
<feature type="transmembrane region" description="Helical" evidence="5">
    <location>
        <begin position="77"/>
        <end position="100"/>
    </location>
</feature>
<dbReference type="GO" id="GO:0016020">
    <property type="term" value="C:membrane"/>
    <property type="evidence" value="ECO:0007669"/>
    <property type="project" value="UniProtKB-SubCell"/>
</dbReference>
<evidence type="ECO:0000256" key="4">
    <source>
        <dbReference type="ARBA" id="ARBA00023136"/>
    </source>
</evidence>
<dbReference type="InterPro" id="IPR052263">
    <property type="entry name" value="GPI_Anchor_Biosynth"/>
</dbReference>
<evidence type="ECO:0000256" key="3">
    <source>
        <dbReference type="ARBA" id="ARBA00022989"/>
    </source>
</evidence>
<dbReference type="Proteomes" id="UP000308199">
    <property type="component" value="Unassembled WGS sequence"/>
</dbReference>
<dbReference type="PANTHER" id="PTHR46346:SF1">
    <property type="entry name" value="PHOSPHATIDYLINOSITOL N-ACETYLGLUCOSAMINYLTRANSFERASE SUBUNIT P"/>
    <property type="match status" value="1"/>
</dbReference>
<keyword evidence="8" id="KW-1185">Reference proteome</keyword>
<sequence length="232" mass="25502">MDQYQSNEPTSPRSPLAPYPYPASSTQLRSRAPEFYGFVAWTSTYALFVLYVLWALFPDEWITRLGIEWYPSREWAILLPAYSVILILLTYFTYWALALYGTPSLGDMCTIIGGVPLPSLLRVASFLAQAYAKTYSLHLHAVLASLSSLSDTHVHMLAPARARDTSTSTDTDAATSTSTDIDASTDMKTTLDVYLAAASPSGSGIYDVPITFVSRVLYDRAAGGRKGRSSRL</sequence>
<dbReference type="GO" id="GO:0005783">
    <property type="term" value="C:endoplasmic reticulum"/>
    <property type="evidence" value="ECO:0007669"/>
    <property type="project" value="TreeGrafter"/>
</dbReference>
<gene>
    <name evidence="7" type="ORF">EW145_g6898</name>
</gene>
<proteinExistence type="predicted"/>
<evidence type="ECO:0000256" key="2">
    <source>
        <dbReference type="ARBA" id="ARBA00022692"/>
    </source>
</evidence>
<protein>
    <recommendedName>
        <fullName evidence="6">PIG-P domain-containing protein</fullName>
    </recommendedName>
</protein>